<feature type="region of interest" description="Disordered" evidence="1">
    <location>
        <begin position="191"/>
        <end position="219"/>
    </location>
</feature>
<proteinExistence type="predicted"/>
<dbReference type="Proteomes" id="UP001153954">
    <property type="component" value="Unassembled WGS sequence"/>
</dbReference>
<feature type="compositionally biased region" description="Polar residues" evidence="1">
    <location>
        <begin position="146"/>
        <end position="156"/>
    </location>
</feature>
<reference evidence="2" key="1">
    <citation type="submission" date="2022-03" db="EMBL/GenBank/DDBJ databases">
        <authorList>
            <person name="Tunstrom K."/>
        </authorList>
    </citation>
    <scope>NUCLEOTIDE SEQUENCE</scope>
</reference>
<gene>
    <name evidence="2" type="ORF">EEDITHA_LOCUS2168</name>
</gene>
<evidence type="ECO:0000313" key="3">
    <source>
        <dbReference type="Proteomes" id="UP001153954"/>
    </source>
</evidence>
<dbReference type="EMBL" id="CAKOGL010000004">
    <property type="protein sequence ID" value="CAH2085720.1"/>
    <property type="molecule type" value="Genomic_DNA"/>
</dbReference>
<name>A0AAU9TF59_EUPED</name>
<protein>
    <submittedName>
        <fullName evidence="2">Uncharacterized protein</fullName>
    </submittedName>
</protein>
<sequence>MYTICIDSPVPIKVEDCWNLYDSMFEETGTSNSNNEVRNKFRMKLGLAMNYLNNAGSSQDLIQSSPIETFVTNKDIYGTSGTIKSEASYVTDNHLSLLKTTTPIQLHISIPLEVEDNACLTNTIITANTPQLCDFHSFVSSECSSVNRKPTSQSKKGNLRKKNKVDDVQHENKTSSLKLIESFLPEKEVLTDLQPQRKDGDQHKLAKIERSKQRILSGG</sequence>
<feature type="region of interest" description="Disordered" evidence="1">
    <location>
        <begin position="146"/>
        <end position="172"/>
    </location>
</feature>
<dbReference type="AlphaFoldDB" id="A0AAU9TF59"/>
<comment type="caution">
    <text evidence="2">The sequence shown here is derived from an EMBL/GenBank/DDBJ whole genome shotgun (WGS) entry which is preliminary data.</text>
</comment>
<evidence type="ECO:0000256" key="1">
    <source>
        <dbReference type="SAM" id="MobiDB-lite"/>
    </source>
</evidence>
<keyword evidence="3" id="KW-1185">Reference proteome</keyword>
<evidence type="ECO:0000313" key="2">
    <source>
        <dbReference type="EMBL" id="CAH2085720.1"/>
    </source>
</evidence>
<organism evidence="2 3">
    <name type="scientific">Euphydryas editha</name>
    <name type="common">Edith's checkerspot</name>
    <dbReference type="NCBI Taxonomy" id="104508"/>
    <lineage>
        <taxon>Eukaryota</taxon>
        <taxon>Metazoa</taxon>
        <taxon>Ecdysozoa</taxon>
        <taxon>Arthropoda</taxon>
        <taxon>Hexapoda</taxon>
        <taxon>Insecta</taxon>
        <taxon>Pterygota</taxon>
        <taxon>Neoptera</taxon>
        <taxon>Endopterygota</taxon>
        <taxon>Lepidoptera</taxon>
        <taxon>Glossata</taxon>
        <taxon>Ditrysia</taxon>
        <taxon>Papilionoidea</taxon>
        <taxon>Nymphalidae</taxon>
        <taxon>Nymphalinae</taxon>
        <taxon>Euphydryas</taxon>
    </lineage>
</organism>
<accession>A0AAU9TF59</accession>
<feature type="compositionally biased region" description="Basic and acidic residues" evidence="1">
    <location>
        <begin position="191"/>
        <end position="212"/>
    </location>
</feature>